<dbReference type="EMBL" id="AP024747">
    <property type="protein sequence ID" value="BCY24245.1"/>
    <property type="molecule type" value="Genomic_DNA"/>
</dbReference>
<dbReference type="Pfam" id="PF07332">
    <property type="entry name" value="Phage_holin_3_6"/>
    <property type="match status" value="1"/>
</dbReference>
<feature type="region of interest" description="Disordered" evidence="1">
    <location>
        <begin position="150"/>
        <end position="179"/>
    </location>
</feature>
<keyword evidence="2" id="KW-1133">Transmembrane helix</keyword>
<sequence length="179" mass="18352">MADKLPVGDTIDNLKTDGQKFVQDSKALVTAEIKPAAKHAGIGAGMFGGAGYFGIVGALLLWLCGAFAFSLMWQRIGDWSILLSLIVGFATMAVVLFILAGILALIGKGQISQVKAPTGVVEEAKSTLEAVKSAIARGKYNATARSSIDANEAPSHAAPVAPDAASAPRRASDGATAAR</sequence>
<accession>A0AAD1NUM3</accession>
<dbReference type="AlphaFoldDB" id="A0AAD1NUM3"/>
<dbReference type="Proteomes" id="UP000825072">
    <property type="component" value="Chromosome 1"/>
</dbReference>
<feature type="transmembrane region" description="Helical" evidence="2">
    <location>
        <begin position="79"/>
        <end position="106"/>
    </location>
</feature>
<evidence type="ECO:0000313" key="4">
    <source>
        <dbReference type="Proteomes" id="UP000825072"/>
    </source>
</evidence>
<feature type="transmembrane region" description="Helical" evidence="2">
    <location>
        <begin position="52"/>
        <end position="73"/>
    </location>
</feature>
<name>A0AAD1NUM3_9ACTN</name>
<organism evidence="3 4">
    <name type="scientific">Cutibacterium modestum</name>
    <dbReference type="NCBI Taxonomy" id="2559073"/>
    <lineage>
        <taxon>Bacteria</taxon>
        <taxon>Bacillati</taxon>
        <taxon>Actinomycetota</taxon>
        <taxon>Actinomycetes</taxon>
        <taxon>Propionibacteriales</taxon>
        <taxon>Propionibacteriaceae</taxon>
        <taxon>Cutibacterium</taxon>
    </lineage>
</organism>
<dbReference type="RefSeq" id="WP_002529119.1">
    <property type="nucleotide sequence ID" value="NZ_AP024747.1"/>
</dbReference>
<keyword evidence="2" id="KW-0812">Transmembrane</keyword>
<reference evidence="3" key="1">
    <citation type="submission" date="2021-06" db="EMBL/GenBank/DDBJ databases">
        <title>Genome sequence of Cutibacterium modestum strain KB17-24694.</title>
        <authorList>
            <person name="Dekio I."/>
            <person name="Asahina A."/>
            <person name="Nishida M."/>
        </authorList>
    </citation>
    <scope>NUCLEOTIDE SEQUENCE</scope>
    <source>
        <strain evidence="3">KB17-24694</strain>
    </source>
</reference>
<dbReference type="InterPro" id="IPR009937">
    <property type="entry name" value="Phage_holin_3_6"/>
</dbReference>
<evidence type="ECO:0000313" key="3">
    <source>
        <dbReference type="EMBL" id="BCY24245.1"/>
    </source>
</evidence>
<keyword evidence="2" id="KW-0472">Membrane</keyword>
<evidence type="ECO:0000256" key="2">
    <source>
        <dbReference type="SAM" id="Phobius"/>
    </source>
</evidence>
<evidence type="ECO:0000256" key="1">
    <source>
        <dbReference type="SAM" id="MobiDB-lite"/>
    </source>
</evidence>
<proteinExistence type="predicted"/>
<gene>
    <name evidence="3" type="ORF">KB1_02350</name>
</gene>
<protein>
    <recommendedName>
        <fullName evidence="5">Phage holin family protein</fullName>
    </recommendedName>
</protein>
<dbReference type="GeneID" id="92880979"/>
<evidence type="ECO:0008006" key="5">
    <source>
        <dbReference type="Google" id="ProtNLM"/>
    </source>
</evidence>
<feature type="compositionally biased region" description="Low complexity" evidence="1">
    <location>
        <begin position="153"/>
        <end position="179"/>
    </location>
</feature>